<organism evidence="1 2">
    <name type="scientific">Pluteus cervinus</name>
    <dbReference type="NCBI Taxonomy" id="181527"/>
    <lineage>
        <taxon>Eukaryota</taxon>
        <taxon>Fungi</taxon>
        <taxon>Dikarya</taxon>
        <taxon>Basidiomycota</taxon>
        <taxon>Agaricomycotina</taxon>
        <taxon>Agaricomycetes</taxon>
        <taxon>Agaricomycetidae</taxon>
        <taxon>Agaricales</taxon>
        <taxon>Pluteineae</taxon>
        <taxon>Pluteaceae</taxon>
        <taxon>Pluteus</taxon>
    </lineage>
</organism>
<accession>A0ACD3A019</accession>
<sequence length="393" mass="44658">MPLIHQNHVEPTPPPALITFTSNFNPNHKKNKKTQFPRGSTAEVKENRALWTEDRIQLVTTHQVVVHSKEELQSRLTHMYPNGYKEHLDEDLNVLEGEWSKAYTKIPQELIKALEDFSITNKEGGLVCAVWSSMPDHIQTPLFDSTRAIFGHQFQYRDSARSKLLPFDTYHFSVYNRYAFQGKAYDPKADPSTLQGKGAKAKNTCTFIPRHSTEIRNNPIKYGLIQQALAPVFTWIDRMVHQHLPKDWAELKSFVDSLPGNQTSPASPFAGFVINLNVATQVHRDWNDHSICIVLVISDPDCEGGELVLEEPGLVLELKCGDVIVFPSSQISHFNLHFKGWRSSLVCHSDRHSVRWLEDFNGWVDHVLFRNQGRGVKSVSPITGLAAGKKARY</sequence>
<dbReference type="EMBL" id="ML209100">
    <property type="protein sequence ID" value="TFK59035.1"/>
    <property type="molecule type" value="Genomic_DNA"/>
</dbReference>
<evidence type="ECO:0000313" key="2">
    <source>
        <dbReference type="Proteomes" id="UP000308600"/>
    </source>
</evidence>
<reference evidence="1 2" key="1">
    <citation type="journal article" date="2019" name="Nat. Ecol. Evol.">
        <title>Megaphylogeny resolves global patterns of mushroom evolution.</title>
        <authorList>
            <person name="Varga T."/>
            <person name="Krizsan K."/>
            <person name="Foldi C."/>
            <person name="Dima B."/>
            <person name="Sanchez-Garcia M."/>
            <person name="Sanchez-Ramirez S."/>
            <person name="Szollosi G.J."/>
            <person name="Szarkandi J.G."/>
            <person name="Papp V."/>
            <person name="Albert L."/>
            <person name="Andreopoulos W."/>
            <person name="Angelini C."/>
            <person name="Antonin V."/>
            <person name="Barry K.W."/>
            <person name="Bougher N.L."/>
            <person name="Buchanan P."/>
            <person name="Buyck B."/>
            <person name="Bense V."/>
            <person name="Catcheside P."/>
            <person name="Chovatia M."/>
            <person name="Cooper J."/>
            <person name="Damon W."/>
            <person name="Desjardin D."/>
            <person name="Finy P."/>
            <person name="Geml J."/>
            <person name="Haridas S."/>
            <person name="Hughes K."/>
            <person name="Justo A."/>
            <person name="Karasinski D."/>
            <person name="Kautmanova I."/>
            <person name="Kiss B."/>
            <person name="Kocsube S."/>
            <person name="Kotiranta H."/>
            <person name="LaButti K.M."/>
            <person name="Lechner B.E."/>
            <person name="Liimatainen K."/>
            <person name="Lipzen A."/>
            <person name="Lukacs Z."/>
            <person name="Mihaltcheva S."/>
            <person name="Morgado L.N."/>
            <person name="Niskanen T."/>
            <person name="Noordeloos M.E."/>
            <person name="Ohm R.A."/>
            <person name="Ortiz-Santana B."/>
            <person name="Ovrebo C."/>
            <person name="Racz N."/>
            <person name="Riley R."/>
            <person name="Savchenko A."/>
            <person name="Shiryaev A."/>
            <person name="Soop K."/>
            <person name="Spirin V."/>
            <person name="Szebenyi C."/>
            <person name="Tomsovsky M."/>
            <person name="Tulloss R.E."/>
            <person name="Uehling J."/>
            <person name="Grigoriev I.V."/>
            <person name="Vagvolgyi C."/>
            <person name="Papp T."/>
            <person name="Martin F.M."/>
            <person name="Miettinen O."/>
            <person name="Hibbett D.S."/>
            <person name="Nagy L.G."/>
        </authorList>
    </citation>
    <scope>NUCLEOTIDE SEQUENCE [LARGE SCALE GENOMIC DNA]</scope>
    <source>
        <strain evidence="1 2">NL-1719</strain>
    </source>
</reference>
<dbReference type="Proteomes" id="UP000308600">
    <property type="component" value="Unassembled WGS sequence"/>
</dbReference>
<name>A0ACD3A019_9AGAR</name>
<keyword evidence="2" id="KW-1185">Reference proteome</keyword>
<gene>
    <name evidence="1" type="ORF">BDN72DRAFT_906199</name>
</gene>
<proteinExistence type="predicted"/>
<evidence type="ECO:0000313" key="1">
    <source>
        <dbReference type="EMBL" id="TFK59035.1"/>
    </source>
</evidence>
<protein>
    <submittedName>
        <fullName evidence="1">Uncharacterized protein</fullName>
    </submittedName>
</protein>